<dbReference type="RefSeq" id="WP_189003136.1">
    <property type="nucleotide sequence ID" value="NZ_BMOD01000009.1"/>
</dbReference>
<accession>A0ABQ2D0J2</accession>
<protein>
    <recommendedName>
        <fullName evidence="3">Tetratricopeptide repeat protein</fullName>
    </recommendedName>
</protein>
<dbReference type="Gene3D" id="1.25.40.10">
    <property type="entry name" value="Tetratricopeptide repeat domain"/>
    <property type="match status" value="1"/>
</dbReference>
<dbReference type="InterPro" id="IPR011990">
    <property type="entry name" value="TPR-like_helical_dom_sf"/>
</dbReference>
<dbReference type="Proteomes" id="UP000632222">
    <property type="component" value="Unassembled WGS sequence"/>
</dbReference>
<name>A0ABQ2D0J2_9DEIO</name>
<evidence type="ECO:0000313" key="1">
    <source>
        <dbReference type="EMBL" id="GGJ38803.1"/>
    </source>
</evidence>
<comment type="caution">
    <text evidence="1">The sequence shown here is derived from an EMBL/GenBank/DDBJ whole genome shotgun (WGS) entry which is preliminary data.</text>
</comment>
<organism evidence="1 2">
    <name type="scientific">Deinococcus roseus</name>
    <dbReference type="NCBI Taxonomy" id="392414"/>
    <lineage>
        <taxon>Bacteria</taxon>
        <taxon>Thermotogati</taxon>
        <taxon>Deinococcota</taxon>
        <taxon>Deinococci</taxon>
        <taxon>Deinococcales</taxon>
        <taxon>Deinococcaceae</taxon>
        <taxon>Deinococcus</taxon>
    </lineage>
</organism>
<evidence type="ECO:0008006" key="3">
    <source>
        <dbReference type="Google" id="ProtNLM"/>
    </source>
</evidence>
<reference evidence="2" key="1">
    <citation type="journal article" date="2019" name="Int. J. Syst. Evol. Microbiol.">
        <title>The Global Catalogue of Microorganisms (GCM) 10K type strain sequencing project: providing services to taxonomists for standard genome sequencing and annotation.</title>
        <authorList>
            <consortium name="The Broad Institute Genomics Platform"/>
            <consortium name="The Broad Institute Genome Sequencing Center for Infectious Disease"/>
            <person name="Wu L."/>
            <person name="Ma J."/>
        </authorList>
    </citation>
    <scope>NUCLEOTIDE SEQUENCE [LARGE SCALE GENOMIC DNA]</scope>
    <source>
        <strain evidence="2">JCM 14370</strain>
    </source>
</reference>
<keyword evidence="2" id="KW-1185">Reference proteome</keyword>
<evidence type="ECO:0000313" key="2">
    <source>
        <dbReference type="Proteomes" id="UP000632222"/>
    </source>
</evidence>
<gene>
    <name evidence="1" type="ORF">GCM10008938_26100</name>
</gene>
<sequence length="502" mass="57241">MRLPSAGQLSQLIHSPVEYLNLYLQCEQQECLPELLAALEEVPFHPIREARKARILYRLGRNDEAVQMLQPHLSEPLCLAWYTVQWVQLGGEENLRRLITRHSVTWPINSRPTNMEAKARLHIVRGVAFVTLNMMDSAEREFSEAIRFSEMLGDHLTRSVAVMEFARRDLFNNHLERAAATYRQVLKDVPASTTVATYSMSYLTLLHWMLDLPDVGLAAWGSHALRLARLEPHDGEPPLYPSDVHLDRIGQAMQLLQSMKIRFDLALMQIPLDPLQQDLMQELPALQELQNSLETNEIVRHMLHIYTILALGLCGQLPPREWLSQGAEPPVHGIPQLVALGHATHLEAHIQQKTLTPAGELALKNHHMAFLECWPRLSEKTQTWVAGWMSCFAPYATCLLAELPQMALAAQKCLLVDSQNAWFENRPVEGYPAVQLNHHLQQNQHRADLSLLKIHQQVLQKLGCPPVVFQSRLQFWKNVLKDEGSGKEHLWEIPDPSSKLNL</sequence>
<dbReference type="SUPFAM" id="SSF48452">
    <property type="entry name" value="TPR-like"/>
    <property type="match status" value="1"/>
</dbReference>
<proteinExistence type="predicted"/>
<dbReference type="EMBL" id="BMOD01000009">
    <property type="protein sequence ID" value="GGJ38803.1"/>
    <property type="molecule type" value="Genomic_DNA"/>
</dbReference>